<feature type="non-terminal residue" evidence="3">
    <location>
        <position position="52"/>
    </location>
</feature>
<protein>
    <submittedName>
        <fullName evidence="3">Uncharacterized protein</fullName>
    </submittedName>
</protein>
<organism evidence="3">
    <name type="scientific">marine sediment metagenome</name>
    <dbReference type="NCBI Taxonomy" id="412755"/>
    <lineage>
        <taxon>unclassified sequences</taxon>
        <taxon>metagenomes</taxon>
        <taxon>ecological metagenomes</taxon>
    </lineage>
</organism>
<evidence type="ECO:0000313" key="3">
    <source>
        <dbReference type="EMBL" id="GAG44207.1"/>
    </source>
</evidence>
<comment type="cofactor">
    <cofactor evidence="1">
        <name>pyridoxal 5'-phosphate</name>
        <dbReference type="ChEBI" id="CHEBI:597326"/>
    </cofactor>
</comment>
<gene>
    <name evidence="3" type="ORF">S01H1_85994</name>
</gene>
<comment type="caution">
    <text evidence="3">The sequence shown here is derived from an EMBL/GenBank/DDBJ whole genome shotgun (WGS) entry which is preliminary data.</text>
</comment>
<proteinExistence type="predicted"/>
<dbReference type="InterPro" id="IPR000277">
    <property type="entry name" value="Cys/Met-Metab_PyrdxlP-dep_enz"/>
</dbReference>
<dbReference type="Gene3D" id="3.40.640.10">
    <property type="entry name" value="Type I PLP-dependent aspartate aminotransferase-like (Major domain)"/>
    <property type="match status" value="1"/>
</dbReference>
<sequence>SHPNAEILEDQIVPLDRGASGAAVFNSGMAAIGTVLFNLCRPGSAVIYTVPI</sequence>
<dbReference type="Pfam" id="PF01053">
    <property type="entry name" value="Cys_Met_Meta_PP"/>
    <property type="match status" value="1"/>
</dbReference>
<evidence type="ECO:0000256" key="1">
    <source>
        <dbReference type="ARBA" id="ARBA00001933"/>
    </source>
</evidence>
<accession>X0YA89</accession>
<keyword evidence="2" id="KW-0663">Pyridoxal phosphate</keyword>
<dbReference type="AlphaFoldDB" id="X0YA89"/>
<dbReference type="InterPro" id="IPR015421">
    <property type="entry name" value="PyrdxlP-dep_Trfase_major"/>
</dbReference>
<name>X0YA89_9ZZZZ</name>
<feature type="non-terminal residue" evidence="3">
    <location>
        <position position="1"/>
    </location>
</feature>
<dbReference type="GO" id="GO:0030170">
    <property type="term" value="F:pyridoxal phosphate binding"/>
    <property type="evidence" value="ECO:0007669"/>
    <property type="project" value="InterPro"/>
</dbReference>
<reference evidence="3" key="1">
    <citation type="journal article" date="2014" name="Front. Microbiol.">
        <title>High frequency of phylogenetically diverse reductive dehalogenase-homologous genes in deep subseafloor sedimentary metagenomes.</title>
        <authorList>
            <person name="Kawai M."/>
            <person name="Futagami T."/>
            <person name="Toyoda A."/>
            <person name="Takaki Y."/>
            <person name="Nishi S."/>
            <person name="Hori S."/>
            <person name="Arai W."/>
            <person name="Tsubouchi T."/>
            <person name="Morono Y."/>
            <person name="Uchiyama I."/>
            <person name="Ito T."/>
            <person name="Fujiyama A."/>
            <person name="Inagaki F."/>
            <person name="Takami H."/>
        </authorList>
    </citation>
    <scope>NUCLEOTIDE SEQUENCE</scope>
    <source>
        <strain evidence="3">Expedition CK06-06</strain>
    </source>
</reference>
<dbReference type="InterPro" id="IPR015424">
    <property type="entry name" value="PyrdxlP-dep_Trfase"/>
</dbReference>
<evidence type="ECO:0000256" key="2">
    <source>
        <dbReference type="ARBA" id="ARBA00022898"/>
    </source>
</evidence>
<dbReference type="GO" id="GO:0019346">
    <property type="term" value="P:transsulfuration"/>
    <property type="evidence" value="ECO:0007669"/>
    <property type="project" value="InterPro"/>
</dbReference>
<dbReference type="SUPFAM" id="SSF53383">
    <property type="entry name" value="PLP-dependent transferases"/>
    <property type="match status" value="1"/>
</dbReference>
<dbReference type="EMBL" id="BARS01059318">
    <property type="protein sequence ID" value="GAG44207.1"/>
    <property type="molecule type" value="Genomic_DNA"/>
</dbReference>